<protein>
    <recommendedName>
        <fullName evidence="2">RSE1/DDB1/CPSF1 C-terminal domain-containing protein</fullName>
    </recommendedName>
</protein>
<dbReference type="GO" id="GO:0005634">
    <property type="term" value="C:nucleus"/>
    <property type="evidence" value="ECO:0007669"/>
    <property type="project" value="InterPro"/>
</dbReference>
<sequence length="151" mass="16818">MVSCLQRASLIPGGGECIIYETVIGSVGAMFPFTSRDDIEFFSYLEMYLRKDFPPLCGRDHMAYKSAYFPVKSTKDNSGSDTEDEDIDIDGKPQQAEGDDNDSDHLEEDNQTEINYDEEANIAKKNLQNFISPTSIGLATSVNDISNPEKK</sequence>
<name>A0A2G2W674_CAPBA</name>
<dbReference type="OrthoDB" id="436637at2759"/>
<feature type="domain" description="RSE1/DDB1/CPSF1 C-terminal" evidence="2">
    <location>
        <begin position="1"/>
        <end position="73"/>
    </location>
</feature>
<accession>A0A2G2W674</accession>
<dbReference type="Pfam" id="PF03178">
    <property type="entry name" value="CPSF_A"/>
    <property type="match status" value="1"/>
</dbReference>
<reference evidence="3 4" key="1">
    <citation type="journal article" date="2017" name="Genome Biol.">
        <title>New reference genome sequences of hot pepper reveal the massive evolution of plant disease-resistance genes by retroduplication.</title>
        <authorList>
            <person name="Kim S."/>
            <person name="Park J."/>
            <person name="Yeom S.I."/>
            <person name="Kim Y.M."/>
            <person name="Seo E."/>
            <person name="Kim K.T."/>
            <person name="Kim M.S."/>
            <person name="Lee J.M."/>
            <person name="Cheong K."/>
            <person name="Shin H.S."/>
            <person name="Kim S.B."/>
            <person name="Han K."/>
            <person name="Lee J."/>
            <person name="Park M."/>
            <person name="Lee H.A."/>
            <person name="Lee H.Y."/>
            <person name="Lee Y."/>
            <person name="Oh S."/>
            <person name="Lee J.H."/>
            <person name="Choi E."/>
            <person name="Choi E."/>
            <person name="Lee S.E."/>
            <person name="Jeon J."/>
            <person name="Kim H."/>
            <person name="Choi G."/>
            <person name="Song H."/>
            <person name="Lee J."/>
            <person name="Lee S.C."/>
            <person name="Kwon J.K."/>
            <person name="Lee H.Y."/>
            <person name="Koo N."/>
            <person name="Hong Y."/>
            <person name="Kim R.W."/>
            <person name="Kang W.H."/>
            <person name="Huh J.H."/>
            <person name="Kang B.C."/>
            <person name="Yang T.J."/>
            <person name="Lee Y.H."/>
            <person name="Bennetzen J.L."/>
            <person name="Choi D."/>
        </authorList>
    </citation>
    <scope>NUCLEOTIDE SEQUENCE [LARGE SCALE GENOMIC DNA]</scope>
    <source>
        <strain evidence="4">cv. PBC81</strain>
    </source>
</reference>
<gene>
    <name evidence="3" type="ORF">CQW23_19553</name>
</gene>
<dbReference type="Proteomes" id="UP000224567">
    <property type="component" value="Unassembled WGS sequence"/>
</dbReference>
<organism evidence="3 4">
    <name type="scientific">Capsicum baccatum</name>
    <name type="common">Peruvian pepper</name>
    <dbReference type="NCBI Taxonomy" id="33114"/>
    <lineage>
        <taxon>Eukaryota</taxon>
        <taxon>Viridiplantae</taxon>
        <taxon>Streptophyta</taxon>
        <taxon>Embryophyta</taxon>
        <taxon>Tracheophyta</taxon>
        <taxon>Spermatophyta</taxon>
        <taxon>Magnoliopsida</taxon>
        <taxon>eudicotyledons</taxon>
        <taxon>Gunneridae</taxon>
        <taxon>Pentapetalae</taxon>
        <taxon>asterids</taxon>
        <taxon>lamiids</taxon>
        <taxon>Solanales</taxon>
        <taxon>Solanaceae</taxon>
        <taxon>Solanoideae</taxon>
        <taxon>Capsiceae</taxon>
        <taxon>Capsicum</taxon>
    </lineage>
</organism>
<dbReference type="InterPro" id="IPR004871">
    <property type="entry name" value="RSE1/DDB1/CPSF1_C"/>
</dbReference>
<evidence type="ECO:0000313" key="3">
    <source>
        <dbReference type="EMBL" id="PHT40699.1"/>
    </source>
</evidence>
<feature type="region of interest" description="Disordered" evidence="1">
    <location>
        <begin position="71"/>
        <end position="117"/>
    </location>
</feature>
<evidence type="ECO:0000313" key="4">
    <source>
        <dbReference type="Proteomes" id="UP000224567"/>
    </source>
</evidence>
<evidence type="ECO:0000259" key="2">
    <source>
        <dbReference type="Pfam" id="PF03178"/>
    </source>
</evidence>
<feature type="compositionally biased region" description="Acidic residues" evidence="1">
    <location>
        <begin position="97"/>
        <end position="117"/>
    </location>
</feature>
<dbReference type="STRING" id="33114.A0A2G2W674"/>
<keyword evidence="4" id="KW-1185">Reference proteome</keyword>
<dbReference type="GO" id="GO:0003676">
    <property type="term" value="F:nucleic acid binding"/>
    <property type="evidence" value="ECO:0007669"/>
    <property type="project" value="InterPro"/>
</dbReference>
<evidence type="ECO:0000256" key="1">
    <source>
        <dbReference type="SAM" id="MobiDB-lite"/>
    </source>
</evidence>
<reference evidence="4" key="2">
    <citation type="journal article" date="2017" name="J. Anim. Genet.">
        <title>Multiple reference genome sequences of hot pepper reveal the massive evolution of plant disease resistance genes by retroduplication.</title>
        <authorList>
            <person name="Kim S."/>
            <person name="Park J."/>
            <person name="Yeom S.-I."/>
            <person name="Kim Y.-M."/>
            <person name="Seo E."/>
            <person name="Kim K.-T."/>
            <person name="Kim M.-S."/>
            <person name="Lee J.M."/>
            <person name="Cheong K."/>
            <person name="Shin H.-S."/>
            <person name="Kim S.-B."/>
            <person name="Han K."/>
            <person name="Lee J."/>
            <person name="Park M."/>
            <person name="Lee H.-A."/>
            <person name="Lee H.-Y."/>
            <person name="Lee Y."/>
            <person name="Oh S."/>
            <person name="Lee J.H."/>
            <person name="Choi E."/>
            <person name="Choi E."/>
            <person name="Lee S.E."/>
            <person name="Jeon J."/>
            <person name="Kim H."/>
            <person name="Choi G."/>
            <person name="Song H."/>
            <person name="Lee J."/>
            <person name="Lee S.-C."/>
            <person name="Kwon J.-K."/>
            <person name="Lee H.-Y."/>
            <person name="Koo N."/>
            <person name="Hong Y."/>
            <person name="Kim R.W."/>
            <person name="Kang W.-H."/>
            <person name="Huh J.H."/>
            <person name="Kang B.-C."/>
            <person name="Yang T.-J."/>
            <person name="Lee Y.-H."/>
            <person name="Bennetzen J.L."/>
            <person name="Choi D."/>
        </authorList>
    </citation>
    <scope>NUCLEOTIDE SEQUENCE [LARGE SCALE GENOMIC DNA]</scope>
    <source>
        <strain evidence="4">cv. PBC81</strain>
    </source>
</reference>
<proteinExistence type="predicted"/>
<dbReference type="EMBL" id="MLFT02000008">
    <property type="protein sequence ID" value="PHT40699.1"/>
    <property type="molecule type" value="Genomic_DNA"/>
</dbReference>
<comment type="caution">
    <text evidence="3">The sequence shown here is derived from an EMBL/GenBank/DDBJ whole genome shotgun (WGS) entry which is preliminary data.</text>
</comment>
<dbReference type="AlphaFoldDB" id="A0A2G2W674"/>